<dbReference type="Gene3D" id="3.20.20.10">
    <property type="entry name" value="Alanine racemase"/>
    <property type="match status" value="1"/>
</dbReference>
<dbReference type="GO" id="GO:0030170">
    <property type="term" value="F:pyridoxal phosphate binding"/>
    <property type="evidence" value="ECO:0007669"/>
    <property type="project" value="UniProtKB-UniRule"/>
</dbReference>
<evidence type="ECO:0000256" key="7">
    <source>
        <dbReference type="PIRSR" id="PIRSR600183-50"/>
    </source>
</evidence>
<feature type="binding site" evidence="5">
    <location>
        <position position="229"/>
    </location>
    <ligand>
        <name>pyridoxal 5'-phosphate</name>
        <dbReference type="ChEBI" id="CHEBI:597326"/>
    </ligand>
</feature>
<comment type="cofactor">
    <cofactor evidence="1 5 7 8">
        <name>pyridoxal 5'-phosphate</name>
        <dbReference type="ChEBI" id="CHEBI:597326"/>
    </cofactor>
</comment>
<feature type="binding site" evidence="5">
    <location>
        <position position="367"/>
    </location>
    <ligand>
        <name>substrate</name>
    </ligand>
</feature>
<evidence type="ECO:0000256" key="6">
    <source>
        <dbReference type="NCBIfam" id="TIGR01048"/>
    </source>
</evidence>
<feature type="domain" description="Orn/DAP/Arg decarboxylase 2 C-terminal" evidence="9">
    <location>
        <begin position="30"/>
        <end position="365"/>
    </location>
</feature>
<comment type="similarity">
    <text evidence="5">Belongs to the Orn/Lys/Arg decarboxylase class-II family. LysA subfamily.</text>
</comment>
<keyword evidence="5 8" id="KW-0457">Lysine biosynthesis</keyword>
<gene>
    <name evidence="5" type="primary">lysA</name>
    <name evidence="11" type="ORF">AsAng_0036860</name>
</gene>
<dbReference type="Gene3D" id="2.40.37.10">
    <property type="entry name" value="Lyase, Ornithine Decarboxylase, Chain A, domain 1"/>
    <property type="match status" value="1"/>
</dbReference>
<dbReference type="GO" id="GO:0009089">
    <property type="term" value="P:lysine biosynthetic process via diaminopimelate"/>
    <property type="evidence" value="ECO:0007669"/>
    <property type="project" value="UniProtKB-UniRule"/>
</dbReference>
<feature type="binding site" evidence="5">
    <location>
        <position position="340"/>
    </location>
    <ligand>
        <name>substrate</name>
    </ligand>
</feature>
<reference evidence="11" key="1">
    <citation type="submission" date="2022-09" db="EMBL/GenBank/DDBJ databases">
        <title>Aureispira anguillicida sp. nov., isolated from Leptocephalus of Japanese eel Anguilla japonica.</title>
        <authorList>
            <person name="Yuasa K."/>
            <person name="Mekata T."/>
            <person name="Ikunari K."/>
        </authorList>
    </citation>
    <scope>NUCLEOTIDE SEQUENCE</scope>
    <source>
        <strain evidence="11">EL160426</strain>
    </source>
</reference>
<evidence type="ECO:0000256" key="5">
    <source>
        <dbReference type="HAMAP-Rule" id="MF_02120"/>
    </source>
</evidence>
<dbReference type="Pfam" id="PF00278">
    <property type="entry name" value="Orn_DAP_Arg_deC"/>
    <property type="match status" value="1"/>
</dbReference>
<name>A0A915YGY4_9BACT</name>
<feature type="binding site" evidence="5">
    <location>
        <position position="313"/>
    </location>
    <ligand>
        <name>substrate</name>
    </ligand>
</feature>
<dbReference type="PROSITE" id="PS00878">
    <property type="entry name" value="ODR_DC_2_1"/>
    <property type="match status" value="1"/>
</dbReference>
<evidence type="ECO:0000313" key="11">
    <source>
        <dbReference type="EMBL" id="BDS12959.1"/>
    </source>
</evidence>
<evidence type="ECO:0000256" key="2">
    <source>
        <dbReference type="ARBA" id="ARBA00022793"/>
    </source>
</evidence>
<protein>
    <recommendedName>
        <fullName evidence="5 6">Diaminopimelate decarboxylase</fullName>
        <shortName evidence="5">DAP decarboxylase</shortName>
        <shortName evidence="5">DAPDC</shortName>
        <ecNumber evidence="5 6">4.1.1.20</ecNumber>
    </recommendedName>
</protein>
<dbReference type="SUPFAM" id="SSF50621">
    <property type="entry name" value="Alanine racemase C-terminal domain-like"/>
    <property type="match status" value="1"/>
</dbReference>
<feature type="binding site" evidence="5">
    <location>
        <position position="367"/>
    </location>
    <ligand>
        <name>pyridoxal 5'-phosphate</name>
        <dbReference type="ChEBI" id="CHEBI:597326"/>
    </ligand>
</feature>
<accession>A0A915YGY4</accession>
<comment type="subunit">
    <text evidence="5">Homodimer.</text>
</comment>
<evidence type="ECO:0000256" key="4">
    <source>
        <dbReference type="ARBA" id="ARBA00023239"/>
    </source>
</evidence>
<keyword evidence="5" id="KW-0028">Amino-acid biosynthesis</keyword>
<evidence type="ECO:0000313" key="12">
    <source>
        <dbReference type="Proteomes" id="UP001060919"/>
    </source>
</evidence>
<dbReference type="InterPro" id="IPR000183">
    <property type="entry name" value="Orn/DAP/Arg_de-COase"/>
</dbReference>
<dbReference type="FunFam" id="3.20.20.10:FF:000003">
    <property type="entry name" value="Diaminopimelate decarboxylase"/>
    <property type="match status" value="1"/>
</dbReference>
<sequence length="426" mass="47968">MFLNEETNQFELGGVEVLEIAQTYETPLFVYDSKQIINQYNKMKNALRQVKKLKINYACKALTNISILRLLKNLGAGLDAVSYQEILLGLEAGFEAQDIIYTPNSVSIEELEAAMKLGVKVNIDNIETLEYMGMNHPNKAFCIRVNPHIMAGGNAKISVGHIDSKFGISIHQMPLVERLVETLNIKVEGVHMHTGSDILDVDVFSHAATLLFDVARKFKDLEYIDFGSGFKVKYKPNDIETDMEQFGEMMAKRFNAFCEETGKDLTLAFEPGKFLVSESGYFLAKTNVVKQTTSTVFAGIDTGFNHLIRPMFYGSHHEIMNVSNPAGKPKIYTVVGYICETDTFGWNRKINEIKEGDVLCFKNAGAYCFSMASNYNSRYRPAEVLVHDGKAHLIRKRETFEDLLRNQVDPALDFNATEKVVKDVEA</sequence>
<keyword evidence="2 5" id="KW-0210">Decarboxylase</keyword>
<dbReference type="RefSeq" id="WP_264788297.1">
    <property type="nucleotide sequence ID" value="NZ_AP026867.1"/>
</dbReference>
<dbReference type="SUPFAM" id="SSF51419">
    <property type="entry name" value="PLP-binding barrel"/>
    <property type="match status" value="1"/>
</dbReference>
<evidence type="ECO:0000256" key="8">
    <source>
        <dbReference type="RuleBase" id="RU003738"/>
    </source>
</evidence>
<dbReference type="InterPro" id="IPR009006">
    <property type="entry name" value="Ala_racemase/Decarboxylase_C"/>
</dbReference>
<dbReference type="PANTHER" id="PTHR43727:SF2">
    <property type="entry name" value="GROUP IV DECARBOXYLASE"/>
    <property type="match status" value="1"/>
</dbReference>
<dbReference type="EMBL" id="AP026867">
    <property type="protein sequence ID" value="BDS12959.1"/>
    <property type="molecule type" value="Genomic_DNA"/>
</dbReference>
<evidence type="ECO:0000259" key="10">
    <source>
        <dbReference type="Pfam" id="PF02784"/>
    </source>
</evidence>
<keyword evidence="4 5" id="KW-0456">Lyase</keyword>
<keyword evidence="3 5" id="KW-0663">Pyridoxal phosphate</keyword>
<dbReference type="AlphaFoldDB" id="A0A915YGY4"/>
<evidence type="ECO:0000256" key="3">
    <source>
        <dbReference type="ARBA" id="ARBA00022898"/>
    </source>
</evidence>
<dbReference type="InterPro" id="IPR002986">
    <property type="entry name" value="DAP_deCOOHase_LysA"/>
</dbReference>
<dbReference type="PRINTS" id="PR01181">
    <property type="entry name" value="DAPDCRBXLASE"/>
</dbReference>
<proteinExistence type="inferred from homology"/>
<feature type="domain" description="Orn/DAP/Arg decarboxylase 2 N-terminal" evidence="10">
    <location>
        <begin position="35"/>
        <end position="277"/>
    </location>
</feature>
<dbReference type="InterPro" id="IPR022644">
    <property type="entry name" value="De-COase2_N"/>
</dbReference>
<evidence type="ECO:0000256" key="1">
    <source>
        <dbReference type="ARBA" id="ARBA00001933"/>
    </source>
</evidence>
<dbReference type="InterPro" id="IPR022653">
    <property type="entry name" value="De-COase2_pyr-phos_BS"/>
</dbReference>
<dbReference type="HAMAP" id="MF_02120">
    <property type="entry name" value="LysA"/>
    <property type="match status" value="1"/>
</dbReference>
<keyword evidence="12" id="KW-1185">Reference proteome</keyword>
<comment type="catalytic activity">
    <reaction evidence="5 8">
        <text>meso-2,6-diaminopimelate + H(+) = L-lysine + CO2</text>
        <dbReference type="Rhea" id="RHEA:15101"/>
        <dbReference type="ChEBI" id="CHEBI:15378"/>
        <dbReference type="ChEBI" id="CHEBI:16526"/>
        <dbReference type="ChEBI" id="CHEBI:32551"/>
        <dbReference type="ChEBI" id="CHEBI:57791"/>
        <dbReference type="EC" id="4.1.1.20"/>
    </reaction>
</comment>
<dbReference type="PANTHER" id="PTHR43727">
    <property type="entry name" value="DIAMINOPIMELATE DECARBOXYLASE"/>
    <property type="match status" value="1"/>
</dbReference>
<dbReference type="Proteomes" id="UP001060919">
    <property type="component" value="Chromosome"/>
</dbReference>
<comment type="function">
    <text evidence="5">Specifically catalyzes the decarboxylation of meso-diaminopimelate (meso-DAP) to L-lysine.</text>
</comment>
<comment type="pathway">
    <text evidence="5 8">Amino-acid biosynthesis; L-lysine biosynthesis via DAP pathway; L-lysine from DL-2,6-diaminopimelate: step 1/1.</text>
</comment>
<feature type="modified residue" description="N6-(pyridoxal phosphate)lysine" evidence="5 7">
    <location>
        <position position="60"/>
    </location>
</feature>
<dbReference type="CDD" id="cd06828">
    <property type="entry name" value="PLPDE_III_DapDC"/>
    <property type="match status" value="1"/>
</dbReference>
<comment type="caution">
    <text evidence="5">Lacks conserved residue(s) required for the propagation of feature annotation.</text>
</comment>
<dbReference type="InterPro" id="IPR029066">
    <property type="entry name" value="PLP-binding_barrel"/>
</dbReference>
<dbReference type="EC" id="4.1.1.20" evidence="5 6"/>
<dbReference type="InterPro" id="IPR022643">
    <property type="entry name" value="De-COase2_C"/>
</dbReference>
<dbReference type="PRINTS" id="PR01179">
    <property type="entry name" value="ODADCRBXLASE"/>
</dbReference>
<dbReference type="KEGG" id="aup:AsAng_0036860"/>
<evidence type="ECO:0000259" key="9">
    <source>
        <dbReference type="Pfam" id="PF00278"/>
    </source>
</evidence>
<feature type="active site" description="Proton donor" evidence="7">
    <location>
        <position position="339"/>
    </location>
</feature>
<dbReference type="GO" id="GO:0008836">
    <property type="term" value="F:diaminopimelate decarboxylase activity"/>
    <property type="evidence" value="ECO:0007669"/>
    <property type="project" value="UniProtKB-UniRule"/>
</dbReference>
<feature type="binding site" evidence="5">
    <location>
        <position position="309"/>
    </location>
    <ligand>
        <name>substrate</name>
    </ligand>
</feature>
<organism evidence="11 12">
    <name type="scientific">Aureispira anguillae</name>
    <dbReference type="NCBI Taxonomy" id="2864201"/>
    <lineage>
        <taxon>Bacteria</taxon>
        <taxon>Pseudomonadati</taxon>
        <taxon>Bacteroidota</taxon>
        <taxon>Saprospiria</taxon>
        <taxon>Saprospirales</taxon>
        <taxon>Saprospiraceae</taxon>
        <taxon>Aureispira</taxon>
    </lineage>
</organism>
<dbReference type="Pfam" id="PF02784">
    <property type="entry name" value="Orn_Arg_deC_N"/>
    <property type="match status" value="1"/>
</dbReference>
<dbReference type="NCBIfam" id="TIGR01048">
    <property type="entry name" value="lysA"/>
    <property type="match status" value="1"/>
</dbReference>